<accession>A0A4C1WSP0</accession>
<comment type="caution">
    <text evidence="2">The sequence shown here is derived from an EMBL/GenBank/DDBJ whole genome shotgun (WGS) entry which is preliminary data.</text>
</comment>
<evidence type="ECO:0000313" key="3">
    <source>
        <dbReference type="Proteomes" id="UP000299102"/>
    </source>
</evidence>
<evidence type="ECO:0000256" key="1">
    <source>
        <dbReference type="SAM" id="MobiDB-lite"/>
    </source>
</evidence>
<feature type="compositionally biased region" description="Basic residues" evidence="1">
    <location>
        <begin position="44"/>
        <end position="58"/>
    </location>
</feature>
<proteinExistence type="predicted"/>
<evidence type="ECO:0000313" key="2">
    <source>
        <dbReference type="EMBL" id="GBP54506.1"/>
    </source>
</evidence>
<keyword evidence="3" id="KW-1185">Reference proteome</keyword>
<dbReference type="AlphaFoldDB" id="A0A4C1WSP0"/>
<feature type="region of interest" description="Disordered" evidence="1">
    <location>
        <begin position="1"/>
        <end position="70"/>
    </location>
</feature>
<reference evidence="2 3" key="1">
    <citation type="journal article" date="2019" name="Commun. Biol.">
        <title>The bagworm genome reveals a unique fibroin gene that provides high tensile strength.</title>
        <authorList>
            <person name="Kono N."/>
            <person name="Nakamura H."/>
            <person name="Ohtoshi R."/>
            <person name="Tomita M."/>
            <person name="Numata K."/>
            <person name="Arakawa K."/>
        </authorList>
    </citation>
    <scope>NUCLEOTIDE SEQUENCE [LARGE SCALE GENOMIC DNA]</scope>
</reference>
<gene>
    <name evidence="2" type="ORF">EVAR_47378_1</name>
</gene>
<sequence>MVLKSTRAVGGTPALAPQEHPRLFPSASKLDKSHLSPPNDRSTSKARARAPRPAHRAPRPAPRAPRSPSGWGIGVFAIANCWPAPRQPRVCIPLRGAL</sequence>
<name>A0A4C1WSP0_EUMVA</name>
<protein>
    <submittedName>
        <fullName evidence="2">Uncharacterized protein</fullName>
    </submittedName>
</protein>
<organism evidence="2 3">
    <name type="scientific">Eumeta variegata</name>
    <name type="common">Bagworm moth</name>
    <name type="synonym">Eumeta japonica</name>
    <dbReference type="NCBI Taxonomy" id="151549"/>
    <lineage>
        <taxon>Eukaryota</taxon>
        <taxon>Metazoa</taxon>
        <taxon>Ecdysozoa</taxon>
        <taxon>Arthropoda</taxon>
        <taxon>Hexapoda</taxon>
        <taxon>Insecta</taxon>
        <taxon>Pterygota</taxon>
        <taxon>Neoptera</taxon>
        <taxon>Endopterygota</taxon>
        <taxon>Lepidoptera</taxon>
        <taxon>Glossata</taxon>
        <taxon>Ditrysia</taxon>
        <taxon>Tineoidea</taxon>
        <taxon>Psychidae</taxon>
        <taxon>Oiketicinae</taxon>
        <taxon>Eumeta</taxon>
    </lineage>
</organism>
<dbReference type="Proteomes" id="UP000299102">
    <property type="component" value="Unassembled WGS sequence"/>
</dbReference>
<dbReference type="EMBL" id="BGZK01000648">
    <property type="protein sequence ID" value="GBP54506.1"/>
    <property type="molecule type" value="Genomic_DNA"/>
</dbReference>